<dbReference type="Pfam" id="PF00931">
    <property type="entry name" value="NB-ARC"/>
    <property type="match status" value="1"/>
</dbReference>
<dbReference type="PROSITE" id="PS50943">
    <property type="entry name" value="HTH_CROC1"/>
    <property type="match status" value="1"/>
</dbReference>
<dbReference type="Pfam" id="PF13560">
    <property type="entry name" value="HTH_31"/>
    <property type="match status" value="1"/>
</dbReference>
<protein>
    <submittedName>
        <fullName evidence="2">DNA-binding transcriptional regulator, XRE-family HTH domain</fullName>
    </submittedName>
</protein>
<name>A0A1G6VD88_9PSEU</name>
<dbReference type="Gene3D" id="1.25.40.10">
    <property type="entry name" value="Tetratricopeptide repeat domain"/>
    <property type="match status" value="2"/>
</dbReference>
<dbReference type="SMART" id="SM00028">
    <property type="entry name" value="TPR"/>
    <property type="match status" value="4"/>
</dbReference>
<dbReference type="Gene3D" id="3.40.50.300">
    <property type="entry name" value="P-loop containing nucleotide triphosphate hydrolases"/>
    <property type="match status" value="1"/>
</dbReference>
<dbReference type="PANTHER" id="PTHR47691">
    <property type="entry name" value="REGULATOR-RELATED"/>
    <property type="match status" value="1"/>
</dbReference>
<accession>A0A1G6VD88</accession>
<evidence type="ECO:0000313" key="2">
    <source>
        <dbReference type="EMBL" id="SDD51572.1"/>
    </source>
</evidence>
<dbReference type="Proteomes" id="UP000199501">
    <property type="component" value="Unassembled WGS sequence"/>
</dbReference>
<dbReference type="CDD" id="cd00093">
    <property type="entry name" value="HTH_XRE"/>
    <property type="match status" value="1"/>
</dbReference>
<dbReference type="STRING" id="1271860.SAMN05216174_11275"/>
<reference evidence="3" key="1">
    <citation type="submission" date="2016-10" db="EMBL/GenBank/DDBJ databases">
        <authorList>
            <person name="Varghese N."/>
            <person name="Submissions S."/>
        </authorList>
    </citation>
    <scope>NUCLEOTIDE SEQUENCE [LARGE SCALE GENOMIC DNA]</scope>
    <source>
        <strain evidence="3">IBRC-M 10403</strain>
    </source>
</reference>
<gene>
    <name evidence="2" type="ORF">SAMN05216174_11275</name>
</gene>
<dbReference type="GO" id="GO:0043531">
    <property type="term" value="F:ADP binding"/>
    <property type="evidence" value="ECO:0007669"/>
    <property type="project" value="InterPro"/>
</dbReference>
<dbReference type="PANTHER" id="PTHR47691:SF3">
    <property type="entry name" value="HTH-TYPE TRANSCRIPTIONAL REGULATOR RV0890C-RELATED"/>
    <property type="match status" value="1"/>
</dbReference>
<dbReference type="RefSeq" id="WP_091454532.1">
    <property type="nucleotide sequence ID" value="NZ_FMZZ01000012.1"/>
</dbReference>
<proteinExistence type="predicted"/>
<dbReference type="InterPro" id="IPR011990">
    <property type="entry name" value="TPR-like_helical_dom_sf"/>
</dbReference>
<keyword evidence="2" id="KW-0238">DNA-binding</keyword>
<dbReference type="SUPFAM" id="SSF52540">
    <property type="entry name" value="P-loop containing nucleoside triphosphate hydrolases"/>
    <property type="match status" value="1"/>
</dbReference>
<dbReference type="SUPFAM" id="SSF47413">
    <property type="entry name" value="lambda repressor-like DNA-binding domains"/>
    <property type="match status" value="1"/>
</dbReference>
<keyword evidence="3" id="KW-1185">Reference proteome</keyword>
<organism evidence="2 3">
    <name type="scientific">Actinokineospora iranica</name>
    <dbReference type="NCBI Taxonomy" id="1271860"/>
    <lineage>
        <taxon>Bacteria</taxon>
        <taxon>Bacillati</taxon>
        <taxon>Actinomycetota</taxon>
        <taxon>Actinomycetes</taxon>
        <taxon>Pseudonocardiales</taxon>
        <taxon>Pseudonocardiaceae</taxon>
        <taxon>Actinokineospora</taxon>
    </lineage>
</organism>
<feature type="domain" description="HTH cro/C1-type" evidence="1">
    <location>
        <begin position="8"/>
        <end position="62"/>
    </location>
</feature>
<dbReference type="GO" id="GO:0003677">
    <property type="term" value="F:DNA binding"/>
    <property type="evidence" value="ECO:0007669"/>
    <property type="project" value="UniProtKB-KW"/>
</dbReference>
<dbReference type="InterPro" id="IPR027417">
    <property type="entry name" value="P-loop_NTPase"/>
</dbReference>
<dbReference type="InterPro" id="IPR019734">
    <property type="entry name" value="TPR_rpt"/>
</dbReference>
<dbReference type="AlphaFoldDB" id="A0A1G6VD88"/>
<dbReference type="PRINTS" id="PR00364">
    <property type="entry name" value="DISEASERSIST"/>
</dbReference>
<dbReference type="InterPro" id="IPR002182">
    <property type="entry name" value="NB-ARC"/>
</dbReference>
<dbReference type="InterPro" id="IPR010982">
    <property type="entry name" value="Lambda_DNA-bd_dom_sf"/>
</dbReference>
<dbReference type="InterPro" id="IPR001387">
    <property type="entry name" value="Cro/C1-type_HTH"/>
</dbReference>
<evidence type="ECO:0000259" key="1">
    <source>
        <dbReference type="PROSITE" id="PS50943"/>
    </source>
</evidence>
<dbReference type="EMBL" id="FMZZ01000012">
    <property type="protein sequence ID" value="SDD51572.1"/>
    <property type="molecule type" value="Genomic_DNA"/>
</dbReference>
<dbReference type="OrthoDB" id="581105at2"/>
<dbReference type="Gene3D" id="1.10.260.40">
    <property type="entry name" value="lambda repressor-like DNA-binding domains"/>
    <property type="match status" value="1"/>
</dbReference>
<dbReference type="SUPFAM" id="SSF48452">
    <property type="entry name" value="TPR-like"/>
    <property type="match status" value="1"/>
</dbReference>
<evidence type="ECO:0000313" key="3">
    <source>
        <dbReference type="Proteomes" id="UP000199501"/>
    </source>
</evidence>
<dbReference type="SMART" id="SM00530">
    <property type="entry name" value="HTH_XRE"/>
    <property type="match status" value="1"/>
</dbReference>
<sequence length="725" mass="79326">MRHIGSDLRRWRDRRGYSLAELARMIDYSKGHLSKIENNKEAPSPELVNAYDRALRANGQLLALFTTYRAKSVHRSALPTATRHFVGHGPKLDLLTSVIAAPQDNRIIVVTGLGGAGKTTLAVMAAQSVGTSFLDGTLFVDLRGYSAEPALSAADTAYRLLRQLGTDVQLIPADPDDRITMAREILSTRNVLVVLDNARSTDQIVPLLPAGSSSRLIVTSRHHLAAMDEAIRVPLRMLDDSDGVALFRAICGERPSVDDAAVVRLVRQCGGLPLAIRIAASRFATGSWTATRFAALVDRRTSLLTALDDGERSVTGVLDLSYSTLPPAERKLLCLLTIHPYGTIAEWSIEAWLDLGGEPVDEVLDRLHDANLITRDEHGDIGLHDLVRAFAVRRAVSEVCDQDRQAATSRLIDLALGAAAAADRLIEPHRHLPRTPPPPARLPFQDADTARTWLRAWWPMLTGVVELAAGDARSWQLALVLRGFFFADRLFEPWVTTHRTALATADALGDQVAQAMLLNSLGMAHVETGDLAEAAEAHQRAQIVHAETGDRRGQIDARSSLAWVRLYEGRAEEAITDLDAALDYYRSTGLTRNTLIALRGLAFASTAVGKHDVAAEYAREAVARARQPLEAAMGTNCLAWVDFRADRLGDACRHYSEAVELAAQADSRYEMTRAFLGLGNVESRQGRSSRAADLWRHADAQSVWVNPATVVEATACHDLDRGRRR</sequence>